<feature type="compositionally biased region" description="Basic and acidic residues" evidence="3">
    <location>
        <begin position="489"/>
        <end position="505"/>
    </location>
</feature>
<feature type="compositionally biased region" description="Basic and acidic residues" evidence="3">
    <location>
        <begin position="159"/>
        <end position="170"/>
    </location>
</feature>
<dbReference type="Proteomes" id="UP000775872">
    <property type="component" value="Unassembled WGS sequence"/>
</dbReference>
<keyword evidence="2" id="KW-0408">Iron</keyword>
<feature type="region of interest" description="Disordered" evidence="3">
    <location>
        <begin position="32"/>
        <end position="55"/>
    </location>
</feature>
<evidence type="ECO:0000256" key="2">
    <source>
        <dbReference type="ARBA" id="ARBA00023004"/>
    </source>
</evidence>
<keyword evidence="1" id="KW-0479">Metal-binding</keyword>
<dbReference type="SUPFAM" id="SSF51197">
    <property type="entry name" value="Clavaminate synthase-like"/>
    <property type="match status" value="1"/>
</dbReference>
<dbReference type="EMBL" id="CABFOC020000078">
    <property type="protein sequence ID" value="CAH0057847.1"/>
    <property type="molecule type" value="Genomic_DNA"/>
</dbReference>
<dbReference type="PANTHER" id="PTHR10694">
    <property type="entry name" value="LYSINE-SPECIFIC DEMETHYLASE"/>
    <property type="match status" value="1"/>
</dbReference>
<dbReference type="GO" id="GO:0046872">
    <property type="term" value="F:metal ion binding"/>
    <property type="evidence" value="ECO:0007669"/>
    <property type="project" value="UniProtKB-KW"/>
</dbReference>
<evidence type="ECO:0000256" key="3">
    <source>
        <dbReference type="SAM" id="MobiDB-lite"/>
    </source>
</evidence>
<evidence type="ECO:0000313" key="5">
    <source>
        <dbReference type="EMBL" id="CAH0057847.1"/>
    </source>
</evidence>
<organism evidence="5 6">
    <name type="scientific">Clonostachys solani</name>
    <dbReference type="NCBI Taxonomy" id="160281"/>
    <lineage>
        <taxon>Eukaryota</taxon>
        <taxon>Fungi</taxon>
        <taxon>Dikarya</taxon>
        <taxon>Ascomycota</taxon>
        <taxon>Pezizomycotina</taxon>
        <taxon>Sordariomycetes</taxon>
        <taxon>Hypocreomycetidae</taxon>
        <taxon>Hypocreales</taxon>
        <taxon>Bionectriaceae</taxon>
        <taxon>Clonostachys</taxon>
    </lineage>
</organism>
<feature type="region of interest" description="Disordered" evidence="3">
    <location>
        <begin position="473"/>
        <end position="505"/>
    </location>
</feature>
<dbReference type="PANTHER" id="PTHR10694:SF33">
    <property type="entry name" value="LYSINE-SPECIFIC DEMETHYLASE 5"/>
    <property type="match status" value="1"/>
</dbReference>
<sequence>MTPTIEDRLKSLEEDFANLRSCVCLLLDQFQPLQPPTPERTTPRTRSRQPDNASTGLDWAFSISAAFERLSCEIADLKFIATATTSVPDEISPDKSKESHQTTLNIQTKRPGPNKNMNGIRNGKVNSAGLSIAGEALSGSSESSNASNNSDSESSSNLHTDDSERIDEGNMIRPKPSRFHLTQDDMGCNLIPSIMRCREDPLFAGKLTAELPFVAWSKILGSLTSITGNDHQLGVRFKAQKGLTNLWSAAPPRDSLQAIPVPPEADLEYRQGLEMFLDNVIEKPPKTEIPYYVGPALHYKGMLSAGADLEKLPQLDGVNKHYIHIGDKNSGTAFHREDGGLRSCNLTVYGIKVWILIHIDDNDKFESFVREQPLNNNCAQFVRHLSMLVSPKTLHEHGIRFQVCCTGPGEMILMEPGQYHAVINRMSCLAMSINFTLPGDNLGIDGLAVCAECGLYTFSALGLQPIKVDKSATAKETSRNQRSIVPQKRMAEGRQWPDRRGPRPN</sequence>
<dbReference type="OrthoDB" id="5153694at2759"/>
<feature type="domain" description="JmjC" evidence="4">
    <location>
        <begin position="250"/>
        <end position="452"/>
    </location>
</feature>
<dbReference type="InterPro" id="IPR003347">
    <property type="entry name" value="JmjC_dom"/>
</dbReference>
<dbReference type="GO" id="GO:0034647">
    <property type="term" value="F:histone H3K4me/H3K4me2/H3K4me3 demethylase activity"/>
    <property type="evidence" value="ECO:0007669"/>
    <property type="project" value="TreeGrafter"/>
</dbReference>
<evidence type="ECO:0000313" key="6">
    <source>
        <dbReference type="Proteomes" id="UP000775872"/>
    </source>
</evidence>
<name>A0A9P0EPZ6_9HYPO</name>
<evidence type="ECO:0000259" key="4">
    <source>
        <dbReference type="PROSITE" id="PS51184"/>
    </source>
</evidence>
<dbReference type="Gene3D" id="2.60.120.650">
    <property type="entry name" value="Cupin"/>
    <property type="match status" value="1"/>
</dbReference>
<evidence type="ECO:0000256" key="1">
    <source>
        <dbReference type="ARBA" id="ARBA00022723"/>
    </source>
</evidence>
<dbReference type="SMART" id="SM00558">
    <property type="entry name" value="JmjC"/>
    <property type="match status" value="1"/>
</dbReference>
<comment type="caution">
    <text evidence="5">The sequence shown here is derived from an EMBL/GenBank/DDBJ whole genome shotgun (WGS) entry which is preliminary data.</text>
</comment>
<gene>
    <name evidence="5" type="ORF">CSOL1703_00018320</name>
</gene>
<dbReference type="AlphaFoldDB" id="A0A9P0EPZ6"/>
<dbReference type="GO" id="GO:0000785">
    <property type="term" value="C:chromatin"/>
    <property type="evidence" value="ECO:0007669"/>
    <property type="project" value="TreeGrafter"/>
</dbReference>
<dbReference type="GO" id="GO:0005634">
    <property type="term" value="C:nucleus"/>
    <property type="evidence" value="ECO:0007669"/>
    <property type="project" value="TreeGrafter"/>
</dbReference>
<reference evidence="5" key="1">
    <citation type="submission" date="2021-10" db="EMBL/GenBank/DDBJ databases">
        <authorList>
            <person name="Piombo E."/>
        </authorList>
    </citation>
    <scope>NUCLEOTIDE SEQUENCE</scope>
</reference>
<feature type="compositionally biased region" description="Low complexity" evidence="3">
    <location>
        <begin position="127"/>
        <end position="158"/>
    </location>
</feature>
<dbReference type="PROSITE" id="PS51184">
    <property type="entry name" value="JMJC"/>
    <property type="match status" value="1"/>
</dbReference>
<keyword evidence="6" id="KW-1185">Reference proteome</keyword>
<feature type="region of interest" description="Disordered" evidence="3">
    <location>
        <begin position="88"/>
        <end position="181"/>
    </location>
</feature>
<proteinExistence type="predicted"/>
<dbReference type="GO" id="GO:0006355">
    <property type="term" value="P:regulation of DNA-templated transcription"/>
    <property type="evidence" value="ECO:0007669"/>
    <property type="project" value="TreeGrafter"/>
</dbReference>
<accession>A0A9P0EPZ6</accession>
<dbReference type="Pfam" id="PF02373">
    <property type="entry name" value="JmjC"/>
    <property type="match status" value="1"/>
</dbReference>
<protein>
    <recommendedName>
        <fullName evidence="4">JmjC domain-containing protein</fullName>
    </recommendedName>
</protein>